<protein>
    <recommendedName>
        <fullName evidence="4">Outer membrane protein beta-barrel domain-containing protein</fullName>
    </recommendedName>
</protein>
<dbReference type="AlphaFoldDB" id="A0A7L4ZH06"/>
<dbReference type="Proteomes" id="UP000464657">
    <property type="component" value="Chromosome"/>
</dbReference>
<sequence>MKNTFTLIILLFAFVISSTAQERYNVEYDYKTDTFIYQKVKDDGTLEVLEKPKMKRNSMVKIHLKNVNPFALDIKPIITSENVFVEGNKYNINSLFGNLRSNTADPSTIGLNISTPTFAAATENKPTKITRSEASEINKTIANEIKATNTLNKKIITAKDVFIANLTNPNLSKGEIKIQLEIILTDIVPSENTPEDDFYAYLNDVRDDLNNKNSIIKNNVGQITTLFRKELTNLYSNSKNNLIEANTLVTETEKTIKTSLTNIETLQKLYAMLEASSFEQITDYEIVNDKTTVDLLFKKSTFLQEVNIAGTGEVVKNRSIKLYATGGFKINTSVALTLNNFGENSSDFYIDGTNQIGADKNDYFVPSLATMINFYPFAGESVNIGGSFGLSIPITDKITGVNFLLGPTLFFGSKNRLSVSGGIAYGPVERLKDGLQIGDTTNRASNEITKNVYDFGYFFGISFSLFDVKK</sequence>
<keyword evidence="1" id="KW-0732">Signal</keyword>
<proteinExistence type="predicted"/>
<name>A0A7L4ZH06_9FLAO</name>
<gene>
    <name evidence="2" type="ORF">IMCC3317_11580</name>
</gene>
<dbReference type="RefSeq" id="WP_160128533.1">
    <property type="nucleotide sequence ID" value="NZ_CP019288.1"/>
</dbReference>
<evidence type="ECO:0000256" key="1">
    <source>
        <dbReference type="SAM" id="SignalP"/>
    </source>
</evidence>
<evidence type="ECO:0000313" key="3">
    <source>
        <dbReference type="Proteomes" id="UP000464657"/>
    </source>
</evidence>
<dbReference type="OrthoDB" id="1434494at2"/>
<accession>A0A7L4ZH06</accession>
<reference evidence="2 3" key="1">
    <citation type="journal article" date="2013" name="Int. J. Syst. Evol. Microbiol.">
        <title>Kordia antarctica sp. nov., isolated from Antarctic seawater.</title>
        <authorList>
            <person name="Baek K."/>
            <person name="Choi A."/>
            <person name="Kang I."/>
            <person name="Lee K."/>
            <person name="Cho J.C."/>
        </authorList>
    </citation>
    <scope>NUCLEOTIDE SEQUENCE [LARGE SCALE GENOMIC DNA]</scope>
    <source>
        <strain evidence="2 3">IMCC3317</strain>
    </source>
</reference>
<evidence type="ECO:0008006" key="4">
    <source>
        <dbReference type="Google" id="ProtNLM"/>
    </source>
</evidence>
<dbReference type="KEGG" id="kan:IMCC3317_11580"/>
<dbReference type="EMBL" id="CP019288">
    <property type="protein sequence ID" value="QHI35810.1"/>
    <property type="molecule type" value="Genomic_DNA"/>
</dbReference>
<feature type="chain" id="PRO_5029535881" description="Outer membrane protein beta-barrel domain-containing protein" evidence="1">
    <location>
        <begin position="23"/>
        <end position="470"/>
    </location>
</feature>
<evidence type="ECO:0000313" key="2">
    <source>
        <dbReference type="EMBL" id="QHI35810.1"/>
    </source>
</evidence>
<feature type="signal peptide" evidence="1">
    <location>
        <begin position="1"/>
        <end position="22"/>
    </location>
</feature>
<organism evidence="2 3">
    <name type="scientific">Kordia antarctica</name>
    <dbReference type="NCBI Taxonomy" id="1218801"/>
    <lineage>
        <taxon>Bacteria</taxon>
        <taxon>Pseudomonadati</taxon>
        <taxon>Bacteroidota</taxon>
        <taxon>Flavobacteriia</taxon>
        <taxon>Flavobacteriales</taxon>
        <taxon>Flavobacteriaceae</taxon>
        <taxon>Kordia</taxon>
    </lineage>
</organism>
<keyword evidence="3" id="KW-1185">Reference proteome</keyword>